<accession>A0ABU9BTW4</accession>
<evidence type="ECO:0000313" key="2">
    <source>
        <dbReference type="Proteomes" id="UP001371218"/>
    </source>
</evidence>
<evidence type="ECO:0000313" key="1">
    <source>
        <dbReference type="EMBL" id="MEK8033401.1"/>
    </source>
</evidence>
<gene>
    <name evidence="1" type="ORF">AACH06_21490</name>
</gene>
<dbReference type="RefSeq" id="WP_341427825.1">
    <property type="nucleotide sequence ID" value="NZ_JBBUTG010000016.1"/>
</dbReference>
<name>A0ABU9BTW4_9BURK</name>
<evidence type="ECO:0008006" key="3">
    <source>
        <dbReference type="Google" id="ProtNLM"/>
    </source>
</evidence>
<dbReference type="EMBL" id="JBBUTG010000016">
    <property type="protein sequence ID" value="MEK8033401.1"/>
    <property type="molecule type" value="Genomic_DNA"/>
</dbReference>
<keyword evidence="2" id="KW-1185">Reference proteome</keyword>
<proteinExistence type="predicted"/>
<sequence>MNLFTGESADEFFGGDVPATVRQILHRAAQAPRTEVGSLLWTAQLVAPDGLPVYYALYKHHASQREWTWAERAARRGLVEAARQAGLPADEWQVQPGHPAATFRDNGPARFWLFTLKALAFLALRQQRLSEARELLAHIQRLDPEARIGDDVIASLLRSMGPDL</sequence>
<dbReference type="Proteomes" id="UP001371218">
    <property type="component" value="Unassembled WGS sequence"/>
</dbReference>
<organism evidence="1 2">
    <name type="scientific">Ideonella lacteola</name>
    <dbReference type="NCBI Taxonomy" id="2984193"/>
    <lineage>
        <taxon>Bacteria</taxon>
        <taxon>Pseudomonadati</taxon>
        <taxon>Pseudomonadota</taxon>
        <taxon>Betaproteobacteria</taxon>
        <taxon>Burkholderiales</taxon>
        <taxon>Sphaerotilaceae</taxon>
        <taxon>Ideonella</taxon>
    </lineage>
</organism>
<comment type="caution">
    <text evidence="1">The sequence shown here is derived from an EMBL/GenBank/DDBJ whole genome shotgun (WGS) entry which is preliminary data.</text>
</comment>
<protein>
    <recommendedName>
        <fullName evidence="3">Tetratricopeptide repeat protein</fullName>
    </recommendedName>
</protein>
<reference evidence="1 2" key="1">
    <citation type="submission" date="2024-04" db="EMBL/GenBank/DDBJ databases">
        <title>Novel species of the genus Ideonella isolated from streams.</title>
        <authorList>
            <person name="Lu H."/>
        </authorList>
    </citation>
    <scope>NUCLEOTIDE SEQUENCE [LARGE SCALE GENOMIC DNA]</scope>
    <source>
        <strain evidence="1 2">DXS29W</strain>
    </source>
</reference>